<evidence type="ECO:0000313" key="1">
    <source>
        <dbReference type="EMBL" id="VYU46235.1"/>
    </source>
</evidence>
<reference evidence="1" key="1">
    <citation type="submission" date="2019-11" db="EMBL/GenBank/DDBJ databases">
        <authorList>
            <person name="Feng L."/>
        </authorList>
    </citation>
    <scope>NUCLEOTIDE SEQUENCE</scope>
    <source>
        <strain evidence="1">CParaputrificumLFYP93</strain>
    </source>
</reference>
<proteinExistence type="predicted"/>
<dbReference type="EMBL" id="CACRTV010000057">
    <property type="protein sequence ID" value="VYU46235.1"/>
    <property type="molecule type" value="Genomic_DNA"/>
</dbReference>
<dbReference type="RefSeq" id="WP_156561730.1">
    <property type="nucleotide sequence ID" value="NZ_CACRTV010000057.1"/>
</dbReference>
<dbReference type="AlphaFoldDB" id="A0A6N3F2K5"/>
<gene>
    <name evidence="1" type="ORF">CPLFYP93_02361</name>
</gene>
<sequence>MNDTWVYLQDNSILVGESDTLELTIKLTKSGDVLNIIKYTEGSRVDYEGDTFVITMDSKVVIVVLQKSFKRVKDLWVRCVVL</sequence>
<name>A0A6N3F2K5_9CLOT</name>
<protein>
    <submittedName>
        <fullName evidence="1">Uncharacterized protein</fullName>
    </submittedName>
</protein>
<organism evidence="1">
    <name type="scientific">Clostridium paraputrificum</name>
    <dbReference type="NCBI Taxonomy" id="29363"/>
    <lineage>
        <taxon>Bacteria</taxon>
        <taxon>Bacillati</taxon>
        <taxon>Bacillota</taxon>
        <taxon>Clostridia</taxon>
        <taxon>Eubacteriales</taxon>
        <taxon>Clostridiaceae</taxon>
        <taxon>Clostridium</taxon>
    </lineage>
</organism>
<accession>A0A6N3F2K5</accession>